<evidence type="ECO:0000256" key="19">
    <source>
        <dbReference type="ARBA" id="ARBA00022843"/>
    </source>
</evidence>
<dbReference type="OrthoDB" id="6153550at2759"/>
<dbReference type="Gene3D" id="1.10.533.10">
    <property type="entry name" value="Death Domain, Fas"/>
    <property type="match status" value="1"/>
</dbReference>
<keyword evidence="25" id="KW-1015">Disulfide bond</keyword>
<evidence type="ECO:0000256" key="26">
    <source>
        <dbReference type="ARBA" id="ARBA00023170"/>
    </source>
</evidence>
<feature type="domain" description="C-type lectin" evidence="33">
    <location>
        <begin position="1330"/>
        <end position="1433"/>
    </location>
</feature>
<dbReference type="InterPro" id="IPR014001">
    <property type="entry name" value="Helicase_ATP-bd"/>
</dbReference>
<sequence length="2496" mass="284131">MDGGTRAIIYLCVFLFIGHKGIQFGGCAPTLNYGEGIFTIRHVSSGKCLQADIQGLRMAECGASPEEQWKWGSGHRLFHVDTAQCLGLKVHDKRLALFDCSFSEGSLSWRCDEQAIYVWPGKYLSVTEGKLGANHSQDRWVRDNTSESICNHPYQVVFTTSGNSLGAPCDFPFRYNGTWYHGCMPTDDGNSWCSTTEDFDTDRKFGYCLKYEEGCERLWKTSGERYCYQHNKLSAVSWQEARFSCLSMGGDLLSISSAEELDLVYSGDDPSQMWIGLNQLDMAQGWQWSDGSPLVFVNWNEGMTDLSILKESDCAVMTTNGFWEKVACDKKLPFICKKASNQTQPGPTSPWVLKTAKCEPGWRQWNGFCYKLVKEQPLSHWEAQQNCSKSSGALVSMHSLSDLEMIRDFHTDVGMEIWTGLWSQESPPLFQWTDKSPVSYTHWARDEPRVLNESKHTCVSYLGEFFLWKVSSCEKKLPFVCKKKGTDAESVDVGCPTDDEWRRHGNACYKVDAKKVLFKDRCDLTIMNRFEQAYINRLIRNQSKTQYFWVGLQDANSTGQYQWNNKEGPNDRLTFSNWAKNEPARPGQCAVMSSVDLLGQWRLRNCSLFSAGSVCKKEILPHVAPDPEPDPSLPCPPGWESTMGLHYCYKVFHEERLSRKRSWEEAERFCEALGAHLPSFSNEDEMEALHIILRGSISNDRYFWVGLNRRNPVTGNAWEWSDGRPVSSVILSEELQEDDDYNRDCVAFKTMKRSYFSFILMLHGYTLQHFYARHFHCDARLEWVCQILEARHHLLLNGITQLGTMSHQYSLMEMSSGLLHHYYSSFLGRCSSLSRDSTFPEREYSCDLPLSFVCEKVNITSVENKPLEPHPGGVPCGNDSLAFRDKCYTVFKPLYLPFEKANEHCQSLRGTLPVISSQAEQDFIMSVLPHNLHSKLWIGLRRKYEKPEWQWVDGSPITSHNFNALLHGQARFLPITFNLNFMFLFPLYKSLGDFDLCALMYNDPSAEIMGTWDYTSCSNEQNFSVCQHFADKPEIPKVPEGTFVVQNHTYKILQKNMTWFTALELCSEQDMNLASVSDGYQQAGLTVATSRVGAPLWIGLFSEDDGVHYRWTDHSHTVFTRWFSEPISGRCVYLDTDGFWKATECEEELAGAICHVPQVEKTLEDAAVKCPHRANGPGWTPFRNHCYAFHREASRWAAFEKGDSRETCKKLDPNAEVLTIRDAEENDFVRKQLLPLRDLVTFVWIGIFKDNETNQLKWYDGTNVQYSNWNEGRPNVTEKFMAGLTSSGSWQLFTSKHSFVRIKQISVVACKIDYDSKEEFSKYVSDFENYGSLRYKVIQRRLTWSDALRECGNTGSHLASAHDLAQDAHLQLMSKSDGFPLWVGLSSQDEDGSSFEWSDGTKLDYRPLGFSPSGSKGNCMLMNRTGSWVQTDCASMQEGAICYFDTTPSTTPSPGQSNDCPKTEGVSKWIHYKDHCYAFDMTLFNYSVYTMEEAKTICNNLDESSELLTIKDGDENIFVSKYIMENPLITKRVWLGLDTDAKGDSRWIDGTSVEFSKWENTSALLRTAPTCAVMISDGEGAWSRVSCTEIRSRVVCKAPAQVRGTPAALAFFFIVVIAFIAIVFLIVWRRNRARNSSTGILTEEDRDNITAERANHGNHNGTRLLLRRIAVKPPGWFSTFLEALKQCEHFDLIRELTGGTTTEDNEEGIAVEIEQPCALKDANELSENGNKLEEGLAEAVASFHLGEESMDDVDLYNADVEKTEEMNQQESPDETSEPGCGDEGAASEEPQDTDIVLRDYQMEVAIPALEGKNIIICLPTGSGKTRAAVYITKKHLDSRTQQGQPGKVAVLVNQVPLVEQHYSKEFGKYLKRHYRVERVSGDSQLKISFSEIVEKNDIIICTAQILENAFKQEKSDDDDEGVRISDFSLLVIDECHHTQKGEVYNYVMIRYLKQKMKNAQLRKEQKEPVPIPQILGLTASPGVGGARTAQRAEAHILKICANLDAFKIMQQSGKLGDIQNCPYKIIATAEERKEDPFGDVIKGIMNDIHVHADLCPSCDLGTQSYEQWAVQKEQNAAKEENQKVRVCAEHLRQYNEALHQSNTIRMCDAFNFLSKYHDQEVKKKKAPEEEEDIDPTETDIFLFNLFTVKKKKLQDLASKPEYENNGLSTLRASILREFTNRPEARGIIFTKTRRSAIALQQWIEENSKFDDAGVRASHLIGGGDQSVVKPMTSKEQRDVLTKFRTGEINLLIATTVAEEGLDIEKCNFVIRYALVTNEIAMIQARGRGRAEDSSYILVEVEGSGVAEREGVNEFREKMMSKAIKKVQSLDRKDYEWKVKELQMQAIMEERVRTRKKKQKVMQKEDPSRVNFSCRNCSEPVCNGENIEKIEGMHHVNMTDEFKELFIVRENTARQERLLDYEANETIACKGCGHTWGPMMLHRGIDCPCLNIKNFVVTYKDKPKTYNKWSELAIRFPAFDYCKHAYRIADNSEDDDD</sequence>
<dbReference type="InterPro" id="IPR000562">
    <property type="entry name" value="FN_type2_dom"/>
</dbReference>
<dbReference type="Pfam" id="PF00271">
    <property type="entry name" value="Helicase_C"/>
    <property type="match status" value="1"/>
</dbReference>
<keyword evidence="19" id="KW-0832">Ubl conjugation</keyword>
<dbReference type="Gene3D" id="3.10.100.10">
    <property type="entry name" value="Mannose-Binding Protein A, subunit A"/>
    <property type="match status" value="9"/>
</dbReference>
<feature type="domain" description="Helicase ATP-binding" evidence="35">
    <location>
        <begin position="1805"/>
        <end position="1999"/>
    </location>
</feature>
<keyword evidence="11" id="KW-0479">Metal-binding</keyword>
<evidence type="ECO:0000259" key="37">
    <source>
        <dbReference type="PROSITE" id="PS51789"/>
    </source>
</evidence>
<evidence type="ECO:0000256" key="16">
    <source>
        <dbReference type="ARBA" id="ARBA00022806"/>
    </source>
</evidence>
<evidence type="ECO:0000313" key="39">
    <source>
        <dbReference type="Proteomes" id="UP001152622"/>
    </source>
</evidence>
<keyword evidence="14" id="KW-0547">Nucleotide-binding</keyword>
<protein>
    <recommendedName>
        <fullName evidence="4">RNA helicase</fullName>
        <ecNumber evidence="4">3.6.4.13</ecNumber>
    </recommendedName>
</protein>
<dbReference type="Pfam" id="PF00059">
    <property type="entry name" value="Lectin_C"/>
    <property type="match status" value="9"/>
</dbReference>
<evidence type="ECO:0000256" key="24">
    <source>
        <dbReference type="ARBA" id="ARBA00023136"/>
    </source>
</evidence>
<feature type="domain" description="C-type lectin" evidence="33">
    <location>
        <begin position="883"/>
        <end position="1023"/>
    </location>
</feature>
<feature type="domain" description="C-type lectin" evidence="33">
    <location>
        <begin position="365"/>
        <end position="482"/>
    </location>
</feature>
<dbReference type="GO" id="GO:0003723">
    <property type="term" value="F:RNA binding"/>
    <property type="evidence" value="ECO:0007669"/>
    <property type="project" value="UniProtKB-KW"/>
</dbReference>
<feature type="domain" description="C-type lectin" evidence="33">
    <location>
        <begin position="1045"/>
        <end position="1149"/>
    </location>
</feature>
<feature type="domain" description="Fibronectin type-II" evidence="34">
    <location>
        <begin position="164"/>
        <end position="210"/>
    </location>
</feature>
<dbReference type="PROSITE" id="PS00023">
    <property type="entry name" value="FN2_1"/>
    <property type="match status" value="1"/>
</dbReference>
<keyword evidence="8" id="KW-0254">Endocytosis</keyword>
<feature type="region of interest" description="Disordered" evidence="30">
    <location>
        <begin position="1763"/>
        <end position="1793"/>
    </location>
</feature>
<comment type="similarity">
    <text evidence="3">Belongs to the helicase family. RLR subfamily.</text>
</comment>
<dbReference type="PROSITE" id="PS51789">
    <property type="entry name" value="RLR_CTR"/>
    <property type="match status" value="1"/>
</dbReference>
<dbReference type="SMART" id="SM00034">
    <property type="entry name" value="CLECT"/>
    <property type="match status" value="9"/>
</dbReference>
<dbReference type="InterPro" id="IPR016187">
    <property type="entry name" value="CTDL_fold"/>
</dbReference>
<accession>A0A9Q1F6Z5</accession>
<keyword evidence="12 32" id="KW-0732">Signal</keyword>
<dbReference type="CDD" id="cd00037">
    <property type="entry name" value="CLECT"/>
    <property type="match status" value="9"/>
</dbReference>
<evidence type="ECO:0000256" key="31">
    <source>
        <dbReference type="SAM" id="Phobius"/>
    </source>
</evidence>
<evidence type="ECO:0000256" key="7">
    <source>
        <dbReference type="ARBA" id="ARBA00022553"/>
    </source>
</evidence>
<dbReference type="Gene3D" id="3.40.50.300">
    <property type="entry name" value="P-loop containing nucleotide triphosphate hydrolases"/>
    <property type="match status" value="2"/>
</dbReference>
<dbReference type="SUPFAM" id="SSF56436">
    <property type="entry name" value="C-type lectin-like"/>
    <property type="match status" value="9"/>
</dbReference>
<dbReference type="Pfam" id="PF00270">
    <property type="entry name" value="DEAD"/>
    <property type="match status" value="1"/>
</dbReference>
<evidence type="ECO:0000256" key="5">
    <source>
        <dbReference type="ARBA" id="ARBA00022490"/>
    </source>
</evidence>
<dbReference type="SUPFAM" id="SSF50370">
    <property type="entry name" value="Ricin B-like lectins"/>
    <property type="match status" value="1"/>
</dbReference>
<dbReference type="Pfam" id="PF24562">
    <property type="entry name" value="CysR_MRC2_N"/>
    <property type="match status" value="1"/>
</dbReference>
<dbReference type="InterPro" id="IPR011545">
    <property type="entry name" value="DEAD/DEAH_box_helicase_dom"/>
</dbReference>
<keyword evidence="13" id="KW-0677">Repeat</keyword>
<feature type="domain" description="RLR CTR" evidence="37">
    <location>
        <begin position="2359"/>
        <end position="2485"/>
    </location>
</feature>
<evidence type="ECO:0000256" key="10">
    <source>
        <dbReference type="ARBA" id="ARBA00022692"/>
    </source>
</evidence>
<evidence type="ECO:0000256" key="20">
    <source>
        <dbReference type="ARBA" id="ARBA00022859"/>
    </source>
</evidence>
<evidence type="ECO:0000259" key="33">
    <source>
        <dbReference type="PROSITE" id="PS50041"/>
    </source>
</evidence>
<reference evidence="38" key="1">
    <citation type="journal article" date="2023" name="Science">
        <title>Genome structures resolve the early diversification of teleost fishes.</title>
        <authorList>
            <person name="Parey E."/>
            <person name="Louis A."/>
            <person name="Montfort J."/>
            <person name="Bouchez O."/>
            <person name="Roques C."/>
            <person name="Iampietro C."/>
            <person name="Lluch J."/>
            <person name="Castinel A."/>
            <person name="Donnadieu C."/>
            <person name="Desvignes T."/>
            <person name="Floi Bucao C."/>
            <person name="Jouanno E."/>
            <person name="Wen M."/>
            <person name="Mejri S."/>
            <person name="Dirks R."/>
            <person name="Jansen H."/>
            <person name="Henkel C."/>
            <person name="Chen W.J."/>
            <person name="Zahm M."/>
            <person name="Cabau C."/>
            <person name="Klopp C."/>
            <person name="Thompson A.W."/>
            <person name="Robinson-Rechavi M."/>
            <person name="Braasch I."/>
            <person name="Lecointre G."/>
            <person name="Bobe J."/>
            <person name="Postlethwait J.H."/>
            <person name="Berthelot C."/>
            <person name="Roest Crollius H."/>
            <person name="Guiguen Y."/>
        </authorList>
    </citation>
    <scope>NUCLEOTIDE SEQUENCE</scope>
    <source>
        <strain evidence="38">WJC10195</strain>
    </source>
</reference>
<feature type="domain" description="C-type lectin" evidence="33">
    <location>
        <begin position="223"/>
        <end position="337"/>
    </location>
</feature>
<keyword evidence="6" id="KW-1017">Isopeptide bond</keyword>
<dbReference type="InterPro" id="IPR001650">
    <property type="entry name" value="Helicase_C-like"/>
</dbReference>
<keyword evidence="15" id="KW-0378">Hydrolase</keyword>
<dbReference type="InterPro" id="IPR041204">
    <property type="entry name" value="RIG-I-like_C"/>
</dbReference>
<dbReference type="GO" id="GO:0051607">
    <property type="term" value="P:defense response to virus"/>
    <property type="evidence" value="ECO:0007669"/>
    <property type="project" value="UniProtKB-KW"/>
</dbReference>
<dbReference type="GO" id="GO:0003724">
    <property type="term" value="F:RNA helicase activity"/>
    <property type="evidence" value="ECO:0007669"/>
    <property type="project" value="UniProtKB-EC"/>
</dbReference>
<evidence type="ECO:0000256" key="8">
    <source>
        <dbReference type="ARBA" id="ARBA00022583"/>
    </source>
</evidence>
<feature type="domain" description="Helicase C-terminal" evidence="36">
    <location>
        <begin position="2173"/>
        <end position="2342"/>
    </location>
</feature>
<dbReference type="Gene3D" id="2.10.10.10">
    <property type="entry name" value="Fibronectin, type II, collagen-binding"/>
    <property type="match status" value="1"/>
</dbReference>
<feature type="domain" description="C-type lectin" evidence="33">
    <location>
        <begin position="647"/>
        <end position="786"/>
    </location>
</feature>
<keyword evidence="22 31" id="KW-1133">Transmembrane helix</keyword>
<comment type="caution">
    <text evidence="29">Lacks conserved residue(s) required for the propagation of feature annotation.</text>
</comment>
<dbReference type="GO" id="GO:0016020">
    <property type="term" value="C:membrane"/>
    <property type="evidence" value="ECO:0007669"/>
    <property type="project" value="UniProtKB-SubCell"/>
</dbReference>
<keyword evidence="17" id="KW-0862">Zinc</keyword>
<dbReference type="InterPro" id="IPR035992">
    <property type="entry name" value="Ricin_B-like_lectins"/>
</dbReference>
<dbReference type="FunFam" id="3.10.100.10:FF:000047">
    <property type="entry name" value="lymphocyte antigen 75"/>
    <property type="match status" value="1"/>
</dbReference>
<keyword evidence="7" id="KW-0597">Phosphoprotein</keyword>
<dbReference type="GO" id="GO:0005737">
    <property type="term" value="C:cytoplasm"/>
    <property type="evidence" value="ECO:0007669"/>
    <property type="project" value="UniProtKB-SubCell"/>
</dbReference>
<dbReference type="CDD" id="cd00062">
    <property type="entry name" value="FN2"/>
    <property type="match status" value="1"/>
</dbReference>
<evidence type="ECO:0000256" key="13">
    <source>
        <dbReference type="ARBA" id="ARBA00022737"/>
    </source>
</evidence>
<dbReference type="InterPro" id="IPR000772">
    <property type="entry name" value="Ricin_B_lectin"/>
</dbReference>
<dbReference type="InterPro" id="IPR038557">
    <property type="entry name" value="RLR_C_sf"/>
</dbReference>
<dbReference type="InterPro" id="IPR027417">
    <property type="entry name" value="P-loop_NTPase"/>
</dbReference>
<evidence type="ECO:0000313" key="38">
    <source>
        <dbReference type="EMBL" id="KAJ8352230.1"/>
    </source>
</evidence>
<evidence type="ECO:0000256" key="3">
    <source>
        <dbReference type="ARBA" id="ARBA00006866"/>
    </source>
</evidence>
<dbReference type="Gene3D" id="2.170.150.30">
    <property type="entry name" value="RIG-I-like receptor, C-terminal regulatory domain"/>
    <property type="match status" value="1"/>
</dbReference>
<evidence type="ECO:0000256" key="11">
    <source>
        <dbReference type="ARBA" id="ARBA00022723"/>
    </source>
</evidence>
<dbReference type="PROSITE" id="PS51194">
    <property type="entry name" value="HELICASE_CTER"/>
    <property type="match status" value="1"/>
</dbReference>
<dbReference type="InterPro" id="IPR031964">
    <property type="entry name" value="CARD_dom"/>
</dbReference>
<dbReference type="FunFam" id="3.10.100.10:FF:000036">
    <property type="entry name" value="Lymphocyte antigen 75"/>
    <property type="match status" value="1"/>
</dbReference>
<evidence type="ECO:0000256" key="27">
    <source>
        <dbReference type="ARBA" id="ARBA00023180"/>
    </source>
</evidence>
<dbReference type="Gene3D" id="1.20.1320.30">
    <property type="match status" value="1"/>
</dbReference>
<keyword evidence="18" id="KW-0067">ATP-binding</keyword>
<comment type="caution">
    <text evidence="38">The sequence shown here is derived from an EMBL/GenBank/DDBJ whole genome shotgun (WGS) entry which is preliminary data.</text>
</comment>
<evidence type="ECO:0000256" key="21">
    <source>
        <dbReference type="ARBA" id="ARBA00022884"/>
    </source>
</evidence>
<keyword evidence="16" id="KW-0347">Helicase</keyword>
<evidence type="ECO:0000256" key="17">
    <source>
        <dbReference type="ARBA" id="ARBA00022833"/>
    </source>
</evidence>
<evidence type="ECO:0000256" key="29">
    <source>
        <dbReference type="PROSITE-ProRule" id="PRU00479"/>
    </source>
</evidence>
<keyword evidence="9" id="KW-0399">Innate immunity</keyword>
<keyword evidence="27" id="KW-0325">Glycoprotein</keyword>
<dbReference type="SUPFAM" id="SSF57440">
    <property type="entry name" value="Kringle-like"/>
    <property type="match status" value="1"/>
</dbReference>
<dbReference type="GO" id="GO:0016787">
    <property type="term" value="F:hydrolase activity"/>
    <property type="evidence" value="ECO:0007669"/>
    <property type="project" value="UniProtKB-KW"/>
</dbReference>
<dbReference type="EMBL" id="JAINUF010000008">
    <property type="protein sequence ID" value="KAJ8352230.1"/>
    <property type="molecule type" value="Genomic_DNA"/>
</dbReference>
<evidence type="ECO:0000256" key="30">
    <source>
        <dbReference type="SAM" id="MobiDB-lite"/>
    </source>
</evidence>
<proteinExistence type="inferred from homology"/>
<evidence type="ECO:0000256" key="6">
    <source>
        <dbReference type="ARBA" id="ARBA00022499"/>
    </source>
</evidence>
<evidence type="ECO:0000256" key="25">
    <source>
        <dbReference type="ARBA" id="ARBA00023157"/>
    </source>
</evidence>
<keyword evidence="20" id="KW-0391">Immunity</keyword>
<feature type="domain" description="C-type lectin" evidence="33">
    <location>
        <begin position="501"/>
        <end position="607"/>
    </location>
</feature>
<evidence type="ECO:0000259" key="34">
    <source>
        <dbReference type="PROSITE" id="PS51092"/>
    </source>
</evidence>
<keyword evidence="23" id="KW-0051">Antiviral defense</keyword>
<dbReference type="Pfam" id="PF18119">
    <property type="entry name" value="RIG-I_C"/>
    <property type="match status" value="1"/>
</dbReference>
<dbReference type="PROSITE" id="PS50231">
    <property type="entry name" value="RICIN_B_LECTIN"/>
    <property type="match status" value="1"/>
</dbReference>
<dbReference type="PROSITE" id="PS00615">
    <property type="entry name" value="C_TYPE_LECTIN_1"/>
    <property type="match status" value="1"/>
</dbReference>
<dbReference type="Pfam" id="PF11648">
    <property type="entry name" value="RIG-I_C-RD"/>
    <property type="match status" value="1"/>
</dbReference>
<evidence type="ECO:0000256" key="12">
    <source>
        <dbReference type="ARBA" id="ARBA00022729"/>
    </source>
</evidence>
<evidence type="ECO:0000256" key="18">
    <source>
        <dbReference type="ARBA" id="ARBA00022840"/>
    </source>
</evidence>
<organism evidence="38 39">
    <name type="scientific">Synaphobranchus kaupii</name>
    <name type="common">Kaup's arrowtooth eel</name>
    <dbReference type="NCBI Taxonomy" id="118154"/>
    <lineage>
        <taxon>Eukaryota</taxon>
        <taxon>Metazoa</taxon>
        <taxon>Chordata</taxon>
        <taxon>Craniata</taxon>
        <taxon>Vertebrata</taxon>
        <taxon>Euteleostomi</taxon>
        <taxon>Actinopterygii</taxon>
        <taxon>Neopterygii</taxon>
        <taxon>Teleostei</taxon>
        <taxon>Anguilliformes</taxon>
        <taxon>Synaphobranchidae</taxon>
        <taxon>Synaphobranchus</taxon>
    </lineage>
</organism>
<gene>
    <name evidence="38" type="ORF">SKAU_G00237060</name>
</gene>
<dbReference type="GO" id="GO:0046872">
    <property type="term" value="F:metal ion binding"/>
    <property type="evidence" value="ECO:0007669"/>
    <property type="project" value="UniProtKB-KW"/>
</dbReference>
<dbReference type="SUPFAM" id="SSF52540">
    <property type="entry name" value="P-loop containing nucleoside triphosphate hydrolases"/>
    <property type="match status" value="1"/>
</dbReference>
<dbReference type="PANTHER" id="PTHR22803">
    <property type="entry name" value="MANNOSE, PHOSPHOLIPASE, LECTIN RECEPTOR RELATED"/>
    <property type="match status" value="1"/>
</dbReference>
<comment type="subcellular location">
    <subcellularLocation>
        <location evidence="2">Cytoplasm</location>
    </subcellularLocation>
    <subcellularLocation>
        <location evidence="1">Membrane</location>
        <topology evidence="1">Single-pass membrane protein</topology>
    </subcellularLocation>
</comment>
<evidence type="ECO:0000256" key="23">
    <source>
        <dbReference type="ARBA" id="ARBA00023118"/>
    </source>
</evidence>
<evidence type="ECO:0000256" key="1">
    <source>
        <dbReference type="ARBA" id="ARBA00004167"/>
    </source>
</evidence>
<feature type="domain" description="C-type lectin" evidence="33">
    <location>
        <begin position="1472"/>
        <end position="1596"/>
    </location>
</feature>
<dbReference type="Pfam" id="PF16739">
    <property type="entry name" value="CARD_2"/>
    <property type="match status" value="1"/>
</dbReference>
<evidence type="ECO:0000256" key="28">
    <source>
        <dbReference type="ARBA" id="ARBA00049390"/>
    </source>
</evidence>
<name>A0A9Q1F6Z5_SYNKA</name>
<dbReference type="GO" id="GO:0005524">
    <property type="term" value="F:ATP binding"/>
    <property type="evidence" value="ECO:0007669"/>
    <property type="project" value="UniProtKB-KW"/>
</dbReference>
<feature type="domain" description="C-type lectin" evidence="33">
    <location>
        <begin position="1182"/>
        <end position="1291"/>
    </location>
</feature>
<evidence type="ECO:0000256" key="4">
    <source>
        <dbReference type="ARBA" id="ARBA00012552"/>
    </source>
</evidence>
<dbReference type="EC" id="3.6.4.13" evidence="4"/>
<dbReference type="InterPro" id="IPR013806">
    <property type="entry name" value="Kringle-like"/>
</dbReference>
<evidence type="ECO:0000256" key="9">
    <source>
        <dbReference type="ARBA" id="ARBA00022588"/>
    </source>
</evidence>
<dbReference type="SMART" id="SM00059">
    <property type="entry name" value="FN2"/>
    <property type="match status" value="1"/>
</dbReference>
<dbReference type="InterPro" id="IPR036943">
    <property type="entry name" value="FN_type2_sf"/>
</dbReference>
<evidence type="ECO:0000256" key="22">
    <source>
        <dbReference type="ARBA" id="ARBA00022989"/>
    </source>
</evidence>
<dbReference type="Pfam" id="PF00040">
    <property type="entry name" value="fn2"/>
    <property type="match status" value="1"/>
</dbReference>
<keyword evidence="5" id="KW-0963">Cytoplasm</keyword>
<evidence type="ECO:0000256" key="15">
    <source>
        <dbReference type="ARBA" id="ARBA00022801"/>
    </source>
</evidence>
<keyword evidence="10 31" id="KW-0812">Transmembrane</keyword>
<dbReference type="PROSITE" id="PS51092">
    <property type="entry name" value="FN2_2"/>
    <property type="match status" value="1"/>
</dbReference>
<keyword evidence="26" id="KW-0675">Receptor</keyword>
<dbReference type="SMART" id="SM00487">
    <property type="entry name" value="DEXDc"/>
    <property type="match status" value="1"/>
</dbReference>
<dbReference type="InterPro" id="IPR016186">
    <property type="entry name" value="C-type_lectin-like/link_sf"/>
</dbReference>
<evidence type="ECO:0000256" key="14">
    <source>
        <dbReference type="ARBA" id="ARBA00022741"/>
    </source>
</evidence>
<dbReference type="InterPro" id="IPR001304">
    <property type="entry name" value="C-type_lectin-like"/>
</dbReference>
<dbReference type="SMART" id="SM00490">
    <property type="entry name" value="HELICc"/>
    <property type="match status" value="1"/>
</dbReference>
<feature type="chain" id="PRO_5040128222" description="RNA helicase" evidence="32">
    <location>
        <begin position="24"/>
        <end position="2496"/>
    </location>
</feature>
<evidence type="ECO:0000259" key="36">
    <source>
        <dbReference type="PROSITE" id="PS51194"/>
    </source>
</evidence>
<dbReference type="Gene3D" id="2.80.10.50">
    <property type="match status" value="1"/>
</dbReference>
<dbReference type="InterPro" id="IPR018378">
    <property type="entry name" value="C-type_lectin_CS"/>
</dbReference>
<dbReference type="PROSITE" id="PS50041">
    <property type="entry name" value="C_TYPE_LECTIN_2"/>
    <property type="match status" value="9"/>
</dbReference>
<dbReference type="InterPro" id="IPR050111">
    <property type="entry name" value="C-type_lectin/snaclec_domain"/>
</dbReference>
<evidence type="ECO:0000256" key="2">
    <source>
        <dbReference type="ARBA" id="ARBA00004496"/>
    </source>
</evidence>
<dbReference type="GO" id="GO:0006897">
    <property type="term" value="P:endocytosis"/>
    <property type="evidence" value="ECO:0007669"/>
    <property type="project" value="UniProtKB-KW"/>
</dbReference>
<keyword evidence="24 31" id="KW-0472">Membrane</keyword>
<evidence type="ECO:0000256" key="32">
    <source>
        <dbReference type="SAM" id="SignalP"/>
    </source>
</evidence>
<dbReference type="InterPro" id="IPR021673">
    <property type="entry name" value="RLR_CTR"/>
</dbReference>
<dbReference type="GO" id="GO:0045087">
    <property type="term" value="P:innate immune response"/>
    <property type="evidence" value="ECO:0007669"/>
    <property type="project" value="UniProtKB-KW"/>
</dbReference>
<comment type="catalytic activity">
    <reaction evidence="28">
        <text>ATP + H2O = ADP + phosphate + H(+)</text>
        <dbReference type="Rhea" id="RHEA:13065"/>
        <dbReference type="ChEBI" id="CHEBI:15377"/>
        <dbReference type="ChEBI" id="CHEBI:15378"/>
        <dbReference type="ChEBI" id="CHEBI:30616"/>
        <dbReference type="ChEBI" id="CHEBI:43474"/>
        <dbReference type="ChEBI" id="CHEBI:456216"/>
        <dbReference type="EC" id="3.6.4.13"/>
    </reaction>
    <physiologicalReaction direction="left-to-right" evidence="28">
        <dbReference type="Rhea" id="RHEA:13066"/>
    </physiologicalReaction>
</comment>
<feature type="transmembrane region" description="Helical" evidence="31">
    <location>
        <begin position="1607"/>
        <end position="1628"/>
    </location>
</feature>
<feature type="signal peptide" evidence="32">
    <location>
        <begin position="1"/>
        <end position="23"/>
    </location>
</feature>
<keyword evidence="39" id="KW-1185">Reference proteome</keyword>
<dbReference type="Proteomes" id="UP001152622">
    <property type="component" value="Chromosome 8"/>
</dbReference>
<dbReference type="PROSITE" id="PS51192">
    <property type="entry name" value="HELICASE_ATP_BIND_1"/>
    <property type="match status" value="1"/>
</dbReference>
<keyword evidence="21" id="KW-0694">RNA-binding</keyword>
<dbReference type="InterPro" id="IPR011029">
    <property type="entry name" value="DEATH-like_dom_sf"/>
</dbReference>
<evidence type="ECO:0000259" key="35">
    <source>
        <dbReference type="PROSITE" id="PS51192"/>
    </source>
</evidence>